<proteinExistence type="inferred from homology"/>
<evidence type="ECO:0000256" key="6">
    <source>
        <dbReference type="ARBA" id="ARBA00023157"/>
    </source>
</evidence>
<dbReference type="FunFam" id="3.90.70.10:FF:000023">
    <property type="entry name" value="Senescence-specific cysteine protease SAG39"/>
    <property type="match status" value="1"/>
</dbReference>
<evidence type="ECO:0000313" key="10">
    <source>
        <dbReference type="EMBL" id="KAF8664934.1"/>
    </source>
</evidence>
<sequence>MGTRFRALVPPPPFIVLLGPCDPPLTPPLISSTSTWPPAHSHDGTDANDLGSIGADADESGLNLRRPPMASRLAPESLAGAANFAAAAAPQPFHPNSPAESDIISTPTLSARLPSPPQCYKYDPSLLVPNSSAHTPSKQSDRSSSPLACTMAPQLARRLLLVALVVVSALELCLAIPFDEKDLASDQALWDLYERWQAHHHVYRHHGEKGRRFGTFKENVHFIHAHNKRGDRPYRLRLNRFGDMGREEFRAAFADSRINDLRREPHAAPAIPGFIYDAVAADNLPLSVDWRQKGAVTAVKDQGKCGSCWAFSAVVAVEGINAIKTGSLVSLSEQELIDCDTEENGCQGGLMQNAFEFIKARGGITTEAVYPYRARNGTCDSYRSRRGKLVVIDGHQMVPAGNEDALAKAVAYQPVSVAIDAGGQAFQFYSEGVFTGDCGTDLDHGVAAVGYGVADDGTPYWIVKNSWGPGWGEGGYIRMQRGAGDGGLCGIAMEASFPQAPARAPRRQGGLQRLNFLPVIQPWPPGIIVDLCIGSCQDASAGTGVYLGSAHFLYGAGLVDLFVLPIQVAAQQRQRGMAAWARGQSGTMIPGTRACRETRVRPAHRSCPIPIPLTDPDSVFTYGAPHAPTHMCLCLYVIPACRRRELEARKQEEPRSARPGLRGWDHTA</sequence>
<accession>A0A835E2N9</accession>
<feature type="compositionally biased region" description="Basic and acidic residues" evidence="7">
    <location>
        <begin position="647"/>
        <end position="656"/>
    </location>
</feature>
<dbReference type="InterPro" id="IPR000668">
    <property type="entry name" value="Peptidase_C1A_C"/>
</dbReference>
<dbReference type="SMART" id="SM00848">
    <property type="entry name" value="Inhibitor_I29"/>
    <property type="match status" value="1"/>
</dbReference>
<dbReference type="EMBL" id="JACEFO010002346">
    <property type="protein sequence ID" value="KAF8664934.1"/>
    <property type="molecule type" value="Genomic_DNA"/>
</dbReference>
<evidence type="ECO:0000256" key="4">
    <source>
        <dbReference type="ARBA" id="ARBA00022801"/>
    </source>
</evidence>
<comment type="similarity">
    <text evidence="1">Belongs to the peptidase C1 family.</text>
</comment>
<dbReference type="OrthoDB" id="10253408at2759"/>
<gene>
    <name evidence="10" type="ORF">HU200_054252</name>
</gene>
<protein>
    <submittedName>
        <fullName evidence="10">Uncharacterized protein</fullName>
    </submittedName>
</protein>
<evidence type="ECO:0000256" key="5">
    <source>
        <dbReference type="ARBA" id="ARBA00022807"/>
    </source>
</evidence>
<dbReference type="PRINTS" id="PR00705">
    <property type="entry name" value="PAPAIN"/>
</dbReference>
<keyword evidence="11" id="KW-1185">Reference proteome</keyword>
<evidence type="ECO:0000256" key="3">
    <source>
        <dbReference type="ARBA" id="ARBA00022729"/>
    </source>
</evidence>
<feature type="compositionally biased region" description="Low complexity" evidence="7">
    <location>
        <begin position="29"/>
        <end position="38"/>
    </location>
</feature>
<evidence type="ECO:0000256" key="7">
    <source>
        <dbReference type="SAM" id="MobiDB-lite"/>
    </source>
</evidence>
<feature type="region of interest" description="Disordered" evidence="7">
    <location>
        <begin position="647"/>
        <end position="668"/>
    </location>
</feature>
<evidence type="ECO:0000256" key="1">
    <source>
        <dbReference type="ARBA" id="ARBA00008455"/>
    </source>
</evidence>
<dbReference type="Proteomes" id="UP000636709">
    <property type="component" value="Unassembled WGS sequence"/>
</dbReference>
<keyword evidence="3" id="KW-0732">Signal</keyword>
<evidence type="ECO:0000256" key="2">
    <source>
        <dbReference type="ARBA" id="ARBA00022670"/>
    </source>
</evidence>
<keyword evidence="4" id="KW-0378">Hydrolase</keyword>
<dbReference type="InterPro" id="IPR000169">
    <property type="entry name" value="Pept_cys_AS"/>
</dbReference>
<dbReference type="Pfam" id="PF00112">
    <property type="entry name" value="Peptidase_C1"/>
    <property type="match status" value="1"/>
</dbReference>
<dbReference type="SMART" id="SM00645">
    <property type="entry name" value="Pept_C1"/>
    <property type="match status" value="1"/>
</dbReference>
<comment type="caution">
    <text evidence="10">The sequence shown here is derived from an EMBL/GenBank/DDBJ whole genome shotgun (WGS) entry which is preliminary data.</text>
</comment>
<dbReference type="GO" id="GO:0008234">
    <property type="term" value="F:cysteine-type peptidase activity"/>
    <property type="evidence" value="ECO:0007669"/>
    <property type="project" value="UniProtKB-KW"/>
</dbReference>
<dbReference type="PROSITE" id="PS00640">
    <property type="entry name" value="THIOL_PROTEASE_ASN"/>
    <property type="match status" value="1"/>
</dbReference>
<evidence type="ECO:0000313" key="11">
    <source>
        <dbReference type="Proteomes" id="UP000636709"/>
    </source>
</evidence>
<dbReference type="Pfam" id="PF08246">
    <property type="entry name" value="Inhibitor_I29"/>
    <property type="match status" value="1"/>
</dbReference>
<reference evidence="10" key="1">
    <citation type="submission" date="2020-07" db="EMBL/GenBank/DDBJ databases">
        <title>Genome sequence and genetic diversity analysis of an under-domesticated orphan crop, white fonio (Digitaria exilis).</title>
        <authorList>
            <person name="Bennetzen J.L."/>
            <person name="Chen S."/>
            <person name="Ma X."/>
            <person name="Wang X."/>
            <person name="Yssel A.E.J."/>
            <person name="Chaluvadi S.R."/>
            <person name="Johnson M."/>
            <person name="Gangashetty P."/>
            <person name="Hamidou F."/>
            <person name="Sanogo M.D."/>
            <person name="Zwaenepoel A."/>
            <person name="Wallace J."/>
            <person name="Van De Peer Y."/>
            <person name="Van Deynze A."/>
        </authorList>
    </citation>
    <scope>NUCLEOTIDE SEQUENCE</scope>
    <source>
        <tissue evidence="10">Leaves</tissue>
    </source>
</reference>
<keyword evidence="2" id="KW-0645">Protease</keyword>
<evidence type="ECO:0000259" key="9">
    <source>
        <dbReference type="SMART" id="SM00848"/>
    </source>
</evidence>
<dbReference type="PROSITE" id="PS00639">
    <property type="entry name" value="THIOL_PROTEASE_HIS"/>
    <property type="match status" value="1"/>
</dbReference>
<dbReference type="InterPro" id="IPR025661">
    <property type="entry name" value="Pept_asp_AS"/>
</dbReference>
<dbReference type="InterPro" id="IPR013128">
    <property type="entry name" value="Peptidase_C1A"/>
</dbReference>
<dbReference type="CDD" id="cd02248">
    <property type="entry name" value="Peptidase_C1A"/>
    <property type="match status" value="1"/>
</dbReference>
<dbReference type="AlphaFoldDB" id="A0A835E2N9"/>
<name>A0A835E2N9_9POAL</name>
<dbReference type="Gene3D" id="3.90.70.10">
    <property type="entry name" value="Cysteine proteinases"/>
    <property type="match status" value="1"/>
</dbReference>
<dbReference type="PROSITE" id="PS00139">
    <property type="entry name" value="THIOL_PROTEASE_CYS"/>
    <property type="match status" value="1"/>
</dbReference>
<keyword evidence="6" id="KW-1015">Disulfide bond</keyword>
<organism evidence="10 11">
    <name type="scientific">Digitaria exilis</name>
    <dbReference type="NCBI Taxonomy" id="1010633"/>
    <lineage>
        <taxon>Eukaryota</taxon>
        <taxon>Viridiplantae</taxon>
        <taxon>Streptophyta</taxon>
        <taxon>Embryophyta</taxon>
        <taxon>Tracheophyta</taxon>
        <taxon>Spermatophyta</taxon>
        <taxon>Magnoliopsida</taxon>
        <taxon>Liliopsida</taxon>
        <taxon>Poales</taxon>
        <taxon>Poaceae</taxon>
        <taxon>PACMAD clade</taxon>
        <taxon>Panicoideae</taxon>
        <taxon>Panicodae</taxon>
        <taxon>Paniceae</taxon>
        <taxon>Anthephorinae</taxon>
        <taxon>Digitaria</taxon>
    </lineage>
</organism>
<dbReference type="PANTHER" id="PTHR12411">
    <property type="entry name" value="CYSTEINE PROTEASE FAMILY C1-RELATED"/>
    <property type="match status" value="1"/>
</dbReference>
<feature type="region of interest" description="Disordered" evidence="7">
    <location>
        <begin position="29"/>
        <end position="59"/>
    </location>
</feature>
<dbReference type="SUPFAM" id="SSF54001">
    <property type="entry name" value="Cysteine proteinases"/>
    <property type="match status" value="1"/>
</dbReference>
<feature type="domain" description="Peptidase C1A papain C-terminal" evidence="8">
    <location>
        <begin position="284"/>
        <end position="499"/>
    </location>
</feature>
<keyword evidence="5" id="KW-0788">Thiol protease</keyword>
<dbReference type="InterPro" id="IPR025660">
    <property type="entry name" value="Pept_his_AS"/>
</dbReference>
<feature type="domain" description="Cathepsin propeptide inhibitor" evidence="9">
    <location>
        <begin position="193"/>
        <end position="249"/>
    </location>
</feature>
<evidence type="ECO:0000259" key="8">
    <source>
        <dbReference type="SMART" id="SM00645"/>
    </source>
</evidence>
<dbReference type="InterPro" id="IPR038765">
    <property type="entry name" value="Papain-like_cys_pep_sf"/>
</dbReference>
<dbReference type="InterPro" id="IPR039417">
    <property type="entry name" value="Peptidase_C1A_papain-like"/>
</dbReference>
<dbReference type="InterPro" id="IPR013201">
    <property type="entry name" value="Prot_inhib_I29"/>
</dbReference>
<dbReference type="GO" id="GO:0006508">
    <property type="term" value="P:proteolysis"/>
    <property type="evidence" value="ECO:0007669"/>
    <property type="project" value="UniProtKB-KW"/>
</dbReference>